<proteinExistence type="predicted"/>
<dbReference type="AlphaFoldDB" id="A0A1C7YV87"/>
<dbReference type="EMBL" id="LGSI01000074">
    <property type="protein sequence ID" value="OCR21654.1"/>
    <property type="molecule type" value="Genomic_DNA"/>
</dbReference>
<accession>A0A1C7YV87</accession>
<reference evidence="1 2" key="1">
    <citation type="submission" date="2015-07" db="EMBL/GenBank/DDBJ databases">
        <title>Draft genome sequence of a diazotrophic, plant growth-promoting rhizobacterium of the Pseudomonas syringae complex.</title>
        <authorList>
            <person name="Patten C.L."/>
            <person name="Jeong H."/>
        </authorList>
    </citation>
    <scope>NUCLEOTIDE SEQUENCE [LARGE SCALE GENOMIC DNA]</scope>
    <source>
        <strain evidence="1 2">GR12-2</strain>
    </source>
</reference>
<organism evidence="1 2">
    <name type="scientific">Pseudomonas syringae</name>
    <dbReference type="NCBI Taxonomy" id="317"/>
    <lineage>
        <taxon>Bacteria</taxon>
        <taxon>Pseudomonadati</taxon>
        <taxon>Pseudomonadota</taxon>
        <taxon>Gammaproteobacteria</taxon>
        <taxon>Pseudomonadales</taxon>
        <taxon>Pseudomonadaceae</taxon>
        <taxon>Pseudomonas</taxon>
    </lineage>
</organism>
<comment type="caution">
    <text evidence="1">The sequence shown here is derived from an EMBL/GenBank/DDBJ whole genome shotgun (WGS) entry which is preliminary data.</text>
</comment>
<evidence type="ECO:0000313" key="1">
    <source>
        <dbReference type="EMBL" id="OCR21654.1"/>
    </source>
</evidence>
<name>A0A1C7YV87_PSESX</name>
<sequence length="98" mass="11263">MCLRLFEQCLKQELAQPLASYLTAQVNPKVSDTVIACASAIFAEARPTYNLIVIVILEHCRATLFCDCSRIHLWSRFALRLWLSARWQSKRRAGHTLE</sequence>
<protein>
    <submittedName>
        <fullName evidence="1">Uncharacterized protein</fullName>
    </submittedName>
</protein>
<dbReference type="Proteomes" id="UP000093104">
    <property type="component" value="Unassembled WGS sequence"/>
</dbReference>
<evidence type="ECO:0000313" key="2">
    <source>
        <dbReference type="Proteomes" id="UP000093104"/>
    </source>
</evidence>
<gene>
    <name evidence="1" type="ORF">AFK24_29350</name>
</gene>